<organism evidence="1 2">
    <name type="scientific">Ideonella lacteola</name>
    <dbReference type="NCBI Taxonomy" id="2984193"/>
    <lineage>
        <taxon>Bacteria</taxon>
        <taxon>Pseudomonadati</taxon>
        <taxon>Pseudomonadota</taxon>
        <taxon>Betaproteobacteria</taxon>
        <taxon>Burkholderiales</taxon>
        <taxon>Sphaerotilaceae</taxon>
        <taxon>Ideonella</taxon>
    </lineage>
</organism>
<gene>
    <name evidence="1" type="ORF">AACH06_00415</name>
</gene>
<accession>A0ABU9BHS6</accession>
<dbReference type="EMBL" id="JBBUTG010000001">
    <property type="protein sequence ID" value="MEK8029266.1"/>
    <property type="molecule type" value="Genomic_DNA"/>
</dbReference>
<evidence type="ECO:0000313" key="2">
    <source>
        <dbReference type="Proteomes" id="UP001371218"/>
    </source>
</evidence>
<dbReference type="Pfam" id="PF11249">
    <property type="entry name" value="DUF3047"/>
    <property type="match status" value="1"/>
</dbReference>
<proteinExistence type="predicted"/>
<name>A0ABU9BHS6_9BURK</name>
<sequence>MSSKLYPDLVPPRRGPARRLWAVVLVAVSTVIAGCATGPQPAVVGAVSGGGEPGDWHPMPFPGKPPTHYEWSEKEGRRAVLAVADRSAGMWRKRIDPAASRPREAAFSWWVQDAIPGADLTDADRGDAPARVMFGFDGDVAALPLSTRMFFDLVQTLTGEQPPYATLVYVWDARQPVGTVLVHPRSDRVRTIVVDSGAGELRRWRDHRRDLAADFRLAFGEDPGPLVSVAFMTDSDNTRSQAKTWYGSVELR</sequence>
<evidence type="ECO:0000313" key="1">
    <source>
        <dbReference type="EMBL" id="MEK8029266.1"/>
    </source>
</evidence>
<reference evidence="1 2" key="1">
    <citation type="submission" date="2024-04" db="EMBL/GenBank/DDBJ databases">
        <title>Novel species of the genus Ideonella isolated from streams.</title>
        <authorList>
            <person name="Lu H."/>
        </authorList>
    </citation>
    <scope>NUCLEOTIDE SEQUENCE [LARGE SCALE GENOMIC DNA]</scope>
    <source>
        <strain evidence="1 2">DXS29W</strain>
    </source>
</reference>
<keyword evidence="2" id="KW-1185">Reference proteome</keyword>
<dbReference type="RefSeq" id="WP_341423609.1">
    <property type="nucleotide sequence ID" value="NZ_JBBUTG010000001.1"/>
</dbReference>
<protein>
    <submittedName>
        <fullName evidence="1">DUF3047 domain-containing protein</fullName>
    </submittedName>
</protein>
<comment type="caution">
    <text evidence="1">The sequence shown here is derived from an EMBL/GenBank/DDBJ whole genome shotgun (WGS) entry which is preliminary data.</text>
</comment>
<dbReference type="PROSITE" id="PS51257">
    <property type="entry name" value="PROKAR_LIPOPROTEIN"/>
    <property type="match status" value="1"/>
</dbReference>
<dbReference type="InterPro" id="IPR021409">
    <property type="entry name" value="DUF3047"/>
</dbReference>
<dbReference type="Proteomes" id="UP001371218">
    <property type="component" value="Unassembled WGS sequence"/>
</dbReference>